<dbReference type="GO" id="GO:0030688">
    <property type="term" value="C:preribosome, small subunit precursor"/>
    <property type="evidence" value="ECO:0007669"/>
    <property type="project" value="TreeGrafter"/>
</dbReference>
<dbReference type="InterPro" id="IPR040000">
    <property type="entry name" value="NOP9"/>
</dbReference>
<dbReference type="GO" id="GO:0000447">
    <property type="term" value="P:endonucleolytic cleavage in ITS1 to separate SSU-rRNA from 5.8S rRNA and LSU-rRNA from tricistronic rRNA transcript (SSU-rRNA, 5.8S rRNA, LSU-rRNA)"/>
    <property type="evidence" value="ECO:0007669"/>
    <property type="project" value="TreeGrafter"/>
</dbReference>
<organism evidence="2 3">
    <name type="scientific">Cherax quadricarinatus</name>
    <name type="common">Australian red claw crayfish</name>
    <dbReference type="NCBI Taxonomy" id="27406"/>
    <lineage>
        <taxon>Eukaryota</taxon>
        <taxon>Metazoa</taxon>
        <taxon>Ecdysozoa</taxon>
        <taxon>Arthropoda</taxon>
        <taxon>Crustacea</taxon>
        <taxon>Multicrustacea</taxon>
        <taxon>Malacostraca</taxon>
        <taxon>Eumalacostraca</taxon>
        <taxon>Eucarida</taxon>
        <taxon>Decapoda</taxon>
        <taxon>Pleocyemata</taxon>
        <taxon>Astacidea</taxon>
        <taxon>Parastacoidea</taxon>
        <taxon>Parastacidae</taxon>
        <taxon>Cherax</taxon>
    </lineage>
</organism>
<dbReference type="InterPro" id="IPR011989">
    <property type="entry name" value="ARM-like"/>
</dbReference>
<evidence type="ECO:0000256" key="1">
    <source>
        <dbReference type="ARBA" id="ARBA00022737"/>
    </source>
</evidence>
<dbReference type="EMBL" id="JARKIK010000024">
    <property type="protein sequence ID" value="KAK8743794.1"/>
    <property type="molecule type" value="Genomic_DNA"/>
</dbReference>
<keyword evidence="3" id="KW-1185">Reference proteome</keyword>
<accession>A0AAW0XVU9</accession>
<keyword evidence="1" id="KW-0677">Repeat</keyword>
<reference evidence="2 3" key="1">
    <citation type="journal article" date="2024" name="BMC Genomics">
        <title>Genome assembly of redclaw crayfish (Cherax quadricarinatus) provides insights into its immune adaptation and hypoxia tolerance.</title>
        <authorList>
            <person name="Liu Z."/>
            <person name="Zheng J."/>
            <person name="Li H."/>
            <person name="Fang K."/>
            <person name="Wang S."/>
            <person name="He J."/>
            <person name="Zhou D."/>
            <person name="Weng S."/>
            <person name="Chi M."/>
            <person name="Gu Z."/>
            <person name="He J."/>
            <person name="Li F."/>
            <person name="Wang M."/>
        </authorList>
    </citation>
    <scope>NUCLEOTIDE SEQUENCE [LARGE SCALE GENOMIC DNA]</scope>
    <source>
        <strain evidence="2">ZL_2023a</strain>
    </source>
</reference>
<name>A0AAW0XVU9_CHEQU</name>
<sequence>MADEHRRRSHKKKLKKNKFLRQLKFHAKKGNHGKGKQLSEDEYNYYLRVFEHMKHVEGEEKEILVQNFFCELVREGQEKNLASNQIVSRILDDVLPLADVKQVQALAKVFAEDLRPICTDSYASHVLQTLLTLSLKYAQKGAVQKHFEETDGGEIKENIVAVTDEQQEEFSKFMHKVGRFVYNNLEDFVCHTYASHVVRSVLEVCSGVEIQDAVKSSHRSQTNHALLKDEGNFLTVPSVLKQLVQDIAIRFTKLPNLSEIICSDSGSAVLQSLLLVLNDVEETLCETLVAHILQHGFNGVSAFYEDKFEVGTQVNIPPLFQDNPATRLLEVVVLCSTSNQQIEIFQKYFKGHMATLVQHHSANFAVQKILSAWKEKDTVFVFGCV</sequence>
<dbReference type="Gene3D" id="1.25.10.10">
    <property type="entry name" value="Leucine-rich Repeat Variant"/>
    <property type="match status" value="2"/>
</dbReference>
<evidence type="ECO:0000313" key="3">
    <source>
        <dbReference type="Proteomes" id="UP001445076"/>
    </source>
</evidence>
<dbReference type="GO" id="GO:0005730">
    <property type="term" value="C:nucleolus"/>
    <property type="evidence" value="ECO:0007669"/>
    <property type="project" value="TreeGrafter"/>
</dbReference>
<dbReference type="GO" id="GO:0000472">
    <property type="term" value="P:endonucleolytic cleavage to generate mature 5'-end of SSU-rRNA from (SSU-rRNA, 5.8S rRNA, LSU-rRNA)"/>
    <property type="evidence" value="ECO:0007669"/>
    <property type="project" value="TreeGrafter"/>
</dbReference>
<dbReference type="GO" id="GO:0000056">
    <property type="term" value="P:ribosomal small subunit export from nucleus"/>
    <property type="evidence" value="ECO:0007669"/>
    <property type="project" value="TreeGrafter"/>
</dbReference>
<dbReference type="AlphaFoldDB" id="A0AAW0XVU9"/>
<protein>
    <submittedName>
        <fullName evidence="2">Uncharacterized protein</fullName>
    </submittedName>
</protein>
<dbReference type="PANTHER" id="PTHR13102:SF0">
    <property type="entry name" value="NUCLEOLAR PROTEIN 9"/>
    <property type="match status" value="1"/>
</dbReference>
<proteinExistence type="predicted"/>
<dbReference type="GO" id="GO:0003723">
    <property type="term" value="F:RNA binding"/>
    <property type="evidence" value="ECO:0007669"/>
    <property type="project" value="InterPro"/>
</dbReference>
<dbReference type="Pfam" id="PF22493">
    <property type="entry name" value="PUF_NOP9"/>
    <property type="match status" value="1"/>
</dbReference>
<comment type="caution">
    <text evidence="2">The sequence shown here is derived from an EMBL/GenBank/DDBJ whole genome shotgun (WGS) entry which is preliminary data.</text>
</comment>
<dbReference type="InterPro" id="IPR001313">
    <property type="entry name" value="Pumilio_RNA-bd_rpt"/>
</dbReference>
<dbReference type="Proteomes" id="UP001445076">
    <property type="component" value="Unassembled WGS sequence"/>
</dbReference>
<dbReference type="GO" id="GO:0030686">
    <property type="term" value="C:90S preribosome"/>
    <property type="evidence" value="ECO:0007669"/>
    <property type="project" value="TreeGrafter"/>
</dbReference>
<dbReference type="GO" id="GO:0000480">
    <property type="term" value="P:endonucleolytic cleavage in 5'-ETS of tricistronic rRNA transcript (SSU-rRNA, 5.8S rRNA, LSU-rRNA)"/>
    <property type="evidence" value="ECO:0007669"/>
    <property type="project" value="TreeGrafter"/>
</dbReference>
<dbReference type="PANTHER" id="PTHR13102">
    <property type="entry name" value="NUCLEOLAR PROTEIN 9"/>
    <property type="match status" value="1"/>
</dbReference>
<dbReference type="InterPro" id="IPR016024">
    <property type="entry name" value="ARM-type_fold"/>
</dbReference>
<dbReference type="SUPFAM" id="SSF48371">
    <property type="entry name" value="ARM repeat"/>
    <property type="match status" value="1"/>
</dbReference>
<dbReference type="SMART" id="SM00025">
    <property type="entry name" value="Pumilio"/>
    <property type="match status" value="4"/>
</dbReference>
<gene>
    <name evidence="2" type="ORF">OTU49_001271</name>
</gene>
<evidence type="ECO:0000313" key="2">
    <source>
        <dbReference type="EMBL" id="KAK8743794.1"/>
    </source>
</evidence>